<protein>
    <submittedName>
        <fullName evidence="1">4082_t:CDS:1</fullName>
    </submittedName>
</protein>
<feature type="non-terminal residue" evidence="1">
    <location>
        <position position="339"/>
    </location>
</feature>
<dbReference type="EMBL" id="CAJVPM010012057">
    <property type="protein sequence ID" value="CAG8585700.1"/>
    <property type="molecule type" value="Genomic_DNA"/>
</dbReference>
<evidence type="ECO:0000313" key="1">
    <source>
        <dbReference type="EMBL" id="CAG8585700.1"/>
    </source>
</evidence>
<accession>A0ACA9MES6</accession>
<evidence type="ECO:0000313" key="2">
    <source>
        <dbReference type="Proteomes" id="UP000789860"/>
    </source>
</evidence>
<name>A0ACA9MES6_9GLOM</name>
<reference evidence="1" key="1">
    <citation type="submission" date="2021-06" db="EMBL/GenBank/DDBJ databases">
        <authorList>
            <person name="Kallberg Y."/>
            <person name="Tangrot J."/>
            <person name="Rosling A."/>
        </authorList>
    </citation>
    <scope>NUCLEOTIDE SEQUENCE</scope>
    <source>
        <strain evidence="1">AU212A</strain>
    </source>
</reference>
<sequence>MFTNQDQESITSSRIVPLLETPSSNPEKDQARIIIEPTFPPIIDTIELISKKSPDGRIPARAPNAFIIYRKVYVETAREKGHYLPMTIISSMASQSWESADETVKEEYRRIAKEALRVRNEMYPKSGRRKRKDRNINSNNKDTSPVIHDKSSFSTNSTSELPFNAYSPINVHIPFNPDLTSFSSESLYQDYLKDTDFNSDNVFYTNTHSPTSDIFTSPTSDIFISPTSDILTYMHSNSLYKMNCQPFDLNSVLNQDQTYFNVNEHLNLQFLNNYNYSFNDSYNENDEVTSLFAINQITANTPVIESNNYDMAQSLQFSINDSNITNSDAADDEGIKRIQ</sequence>
<comment type="caution">
    <text evidence="1">The sequence shown here is derived from an EMBL/GenBank/DDBJ whole genome shotgun (WGS) entry which is preliminary data.</text>
</comment>
<dbReference type="Proteomes" id="UP000789860">
    <property type="component" value="Unassembled WGS sequence"/>
</dbReference>
<proteinExistence type="predicted"/>
<organism evidence="1 2">
    <name type="scientific">Scutellospora calospora</name>
    <dbReference type="NCBI Taxonomy" id="85575"/>
    <lineage>
        <taxon>Eukaryota</taxon>
        <taxon>Fungi</taxon>
        <taxon>Fungi incertae sedis</taxon>
        <taxon>Mucoromycota</taxon>
        <taxon>Glomeromycotina</taxon>
        <taxon>Glomeromycetes</taxon>
        <taxon>Diversisporales</taxon>
        <taxon>Gigasporaceae</taxon>
        <taxon>Scutellospora</taxon>
    </lineage>
</organism>
<keyword evidence="2" id="KW-1185">Reference proteome</keyword>
<gene>
    <name evidence="1" type="ORF">SCALOS_LOCUS6381</name>
</gene>